<dbReference type="RefSeq" id="WP_101335187.1">
    <property type="nucleotide sequence ID" value="NZ_PJNI01000013.1"/>
</dbReference>
<dbReference type="PANTHER" id="PTHR43668:SF2">
    <property type="entry name" value="ALLANTOINASE"/>
    <property type="match status" value="1"/>
</dbReference>
<comment type="caution">
    <text evidence="3">The sequence shown here is derived from an EMBL/GenBank/DDBJ whole genome shotgun (WGS) entry which is preliminary data.</text>
</comment>
<dbReference type="EMBL" id="PJNI01000013">
    <property type="protein sequence ID" value="PKR80129.1"/>
    <property type="molecule type" value="Genomic_DNA"/>
</dbReference>
<dbReference type="CDD" id="cd01317">
    <property type="entry name" value="DHOase_IIa"/>
    <property type="match status" value="1"/>
</dbReference>
<evidence type="ECO:0000313" key="3">
    <source>
        <dbReference type="EMBL" id="PKR80129.1"/>
    </source>
</evidence>
<protein>
    <submittedName>
        <fullName evidence="3">Dihydroorotase</fullName>
    </submittedName>
</protein>
<reference evidence="3 4" key="1">
    <citation type="submission" date="2017-12" db="EMBL/GenBank/DDBJ databases">
        <title>The draft genome sequence of Brumimicrobium saltpan LHR20.</title>
        <authorList>
            <person name="Do Z.-J."/>
            <person name="Luo H.-R."/>
        </authorList>
    </citation>
    <scope>NUCLEOTIDE SEQUENCE [LARGE SCALE GENOMIC DNA]</scope>
    <source>
        <strain evidence="3 4">LHR20</strain>
    </source>
</reference>
<evidence type="ECO:0000256" key="1">
    <source>
        <dbReference type="ARBA" id="ARBA00022975"/>
    </source>
</evidence>
<dbReference type="SUPFAM" id="SSF51338">
    <property type="entry name" value="Composite domain of metallo-dependent hydrolases"/>
    <property type="match status" value="1"/>
</dbReference>
<proteinExistence type="predicted"/>
<dbReference type="InterPro" id="IPR032466">
    <property type="entry name" value="Metal_Hydrolase"/>
</dbReference>
<dbReference type="Gene3D" id="2.30.40.10">
    <property type="entry name" value="Urease, subunit C, domain 1"/>
    <property type="match status" value="1"/>
</dbReference>
<dbReference type="NCBIfam" id="TIGR00857">
    <property type="entry name" value="pyrC_multi"/>
    <property type="match status" value="1"/>
</dbReference>
<dbReference type="Proteomes" id="UP000236654">
    <property type="component" value="Unassembled WGS sequence"/>
</dbReference>
<dbReference type="SUPFAM" id="SSF51556">
    <property type="entry name" value="Metallo-dependent hydrolases"/>
    <property type="match status" value="1"/>
</dbReference>
<dbReference type="OrthoDB" id="9765462at2"/>
<dbReference type="GO" id="GO:0004151">
    <property type="term" value="F:dihydroorotase activity"/>
    <property type="evidence" value="ECO:0007669"/>
    <property type="project" value="InterPro"/>
</dbReference>
<dbReference type="GO" id="GO:0046872">
    <property type="term" value="F:metal ion binding"/>
    <property type="evidence" value="ECO:0007669"/>
    <property type="project" value="InterPro"/>
</dbReference>
<keyword evidence="1" id="KW-0665">Pyrimidine biosynthesis</keyword>
<organism evidence="3 4">
    <name type="scientific">Brumimicrobium salinarum</name>
    <dbReference type="NCBI Taxonomy" id="2058658"/>
    <lineage>
        <taxon>Bacteria</taxon>
        <taxon>Pseudomonadati</taxon>
        <taxon>Bacteroidota</taxon>
        <taxon>Flavobacteriia</taxon>
        <taxon>Flavobacteriales</taxon>
        <taxon>Crocinitomicaceae</taxon>
        <taxon>Brumimicrobium</taxon>
    </lineage>
</organism>
<sequence>MKILLKQAKIFDQASSFFNQRKDILIIDGKIVKIENEIQDESAESISSKSLCVSQSWVDLKADFCDPGNEQNEDLQSGLKLAENGGFGHVFLVPSTSPVIDSKGQVSYIKTESKNHIVDLHPMGAISKTLSGESLSEMYDMYKAGVRLFTDHTQFTSSGILYRALLYVNNFGGRIISFPQDESLSKNGQVNEGIASLRTGLKAIPSIGEEIQIQRDLSLLEYTNGAIHFTGVSTKKSLECIREAKSNGAKVTCDVHLHQLLFNEKAVLGYDTNHKVFPPFRPEKDRLALWQGIKDGTVDCIVSNHQPHAVEEKDIEFDNAAFGNITLQSFYSALITDNEENQVDFIDKITVQPRKIANFEVDSSINTNNIADLTIFDPTIKWRFSSSNNYSKSSNTPFLGQEMKGKAIGIIKNDTIILNH</sequence>
<dbReference type="InterPro" id="IPR024403">
    <property type="entry name" value="DHOase_cat"/>
</dbReference>
<dbReference type="PANTHER" id="PTHR43668">
    <property type="entry name" value="ALLANTOINASE"/>
    <property type="match status" value="1"/>
</dbReference>
<dbReference type="GO" id="GO:0004038">
    <property type="term" value="F:allantoinase activity"/>
    <property type="evidence" value="ECO:0007669"/>
    <property type="project" value="TreeGrafter"/>
</dbReference>
<feature type="domain" description="Dihydroorotase catalytic" evidence="2">
    <location>
        <begin position="57"/>
        <end position="236"/>
    </location>
</feature>
<name>A0A2I0R0N7_9FLAO</name>
<dbReference type="GO" id="GO:0006221">
    <property type="term" value="P:pyrimidine nucleotide biosynthetic process"/>
    <property type="evidence" value="ECO:0007669"/>
    <property type="project" value="UniProtKB-KW"/>
</dbReference>
<dbReference type="Pfam" id="PF12890">
    <property type="entry name" value="DHOase"/>
    <property type="match status" value="1"/>
</dbReference>
<evidence type="ECO:0000259" key="2">
    <source>
        <dbReference type="Pfam" id="PF12890"/>
    </source>
</evidence>
<dbReference type="GO" id="GO:0005737">
    <property type="term" value="C:cytoplasm"/>
    <property type="evidence" value="ECO:0007669"/>
    <property type="project" value="TreeGrafter"/>
</dbReference>
<gene>
    <name evidence="3" type="ORF">CW751_11535</name>
</gene>
<dbReference type="InterPro" id="IPR011059">
    <property type="entry name" value="Metal-dep_hydrolase_composite"/>
</dbReference>
<dbReference type="AlphaFoldDB" id="A0A2I0R0N7"/>
<evidence type="ECO:0000313" key="4">
    <source>
        <dbReference type="Proteomes" id="UP000236654"/>
    </source>
</evidence>
<dbReference type="Gene3D" id="3.20.20.140">
    <property type="entry name" value="Metal-dependent hydrolases"/>
    <property type="match status" value="1"/>
</dbReference>
<accession>A0A2I0R0N7</accession>
<dbReference type="GO" id="GO:0006145">
    <property type="term" value="P:purine nucleobase catabolic process"/>
    <property type="evidence" value="ECO:0007669"/>
    <property type="project" value="TreeGrafter"/>
</dbReference>
<dbReference type="InterPro" id="IPR004722">
    <property type="entry name" value="DHOase"/>
</dbReference>
<dbReference type="InterPro" id="IPR050138">
    <property type="entry name" value="DHOase/Allantoinase_Hydrolase"/>
</dbReference>
<keyword evidence="4" id="KW-1185">Reference proteome</keyword>